<dbReference type="InterPro" id="IPR002528">
    <property type="entry name" value="MATE_fam"/>
</dbReference>
<gene>
    <name evidence="7" type="ORF">H9914_09385</name>
</gene>
<evidence type="ECO:0000256" key="4">
    <source>
        <dbReference type="ARBA" id="ARBA00022989"/>
    </source>
</evidence>
<dbReference type="AlphaFoldDB" id="A0A9D2TWN5"/>
<sequence>MSELNTTEELLEKTSVRSLILRLGIPAMFGQFFNMLYSIVDRIFVGQIPETGGIALAGIGVCAPALTAVTAFAYMVGIGGASFMSISLGQKNHQRAKEILGNSLLLLLFISLIVTGILLLVRRPILYVLGCSDAMYPYAESYFTIYLRDSGLTMRCGSEPVPSCPGICQKRNDFCHNRGGCKCDPGSYYDL</sequence>
<keyword evidence="5 6" id="KW-0472">Membrane</keyword>
<reference evidence="7" key="1">
    <citation type="journal article" date="2021" name="PeerJ">
        <title>Extensive microbial diversity within the chicken gut microbiome revealed by metagenomics and culture.</title>
        <authorList>
            <person name="Gilroy R."/>
            <person name="Ravi A."/>
            <person name="Getino M."/>
            <person name="Pursley I."/>
            <person name="Horton D.L."/>
            <person name="Alikhan N.F."/>
            <person name="Baker D."/>
            <person name="Gharbi K."/>
            <person name="Hall N."/>
            <person name="Watson M."/>
            <person name="Adriaenssens E.M."/>
            <person name="Foster-Nyarko E."/>
            <person name="Jarju S."/>
            <person name="Secka A."/>
            <person name="Antonio M."/>
            <person name="Oren A."/>
            <person name="Chaudhuri R.R."/>
            <person name="La Ragione R."/>
            <person name="Hildebrand F."/>
            <person name="Pallen M.J."/>
        </authorList>
    </citation>
    <scope>NUCLEOTIDE SEQUENCE</scope>
    <source>
        <strain evidence="7">ChiBcec6-4105</strain>
    </source>
</reference>
<evidence type="ECO:0000256" key="3">
    <source>
        <dbReference type="ARBA" id="ARBA00022692"/>
    </source>
</evidence>
<evidence type="ECO:0000313" key="7">
    <source>
        <dbReference type="EMBL" id="HJD29185.1"/>
    </source>
</evidence>
<feature type="transmembrane region" description="Helical" evidence="6">
    <location>
        <begin position="20"/>
        <end position="40"/>
    </location>
</feature>
<dbReference type="EMBL" id="DWUY01000210">
    <property type="protein sequence ID" value="HJD29185.1"/>
    <property type="molecule type" value="Genomic_DNA"/>
</dbReference>
<keyword evidence="3 6" id="KW-0812">Transmembrane</keyword>
<accession>A0A9D2TWN5</accession>
<comment type="caution">
    <text evidence="7">The sequence shown here is derived from an EMBL/GenBank/DDBJ whole genome shotgun (WGS) entry which is preliminary data.</text>
</comment>
<reference evidence="7" key="2">
    <citation type="submission" date="2021-04" db="EMBL/GenBank/DDBJ databases">
        <authorList>
            <person name="Gilroy R."/>
        </authorList>
    </citation>
    <scope>NUCLEOTIDE SEQUENCE</scope>
    <source>
        <strain evidence="7">ChiBcec6-4105</strain>
    </source>
</reference>
<proteinExistence type="predicted"/>
<organism evidence="7 8">
    <name type="scientific">Candidatus Blautia avicola</name>
    <dbReference type="NCBI Taxonomy" id="2838483"/>
    <lineage>
        <taxon>Bacteria</taxon>
        <taxon>Bacillati</taxon>
        <taxon>Bacillota</taxon>
        <taxon>Clostridia</taxon>
        <taxon>Lachnospirales</taxon>
        <taxon>Lachnospiraceae</taxon>
        <taxon>Blautia</taxon>
    </lineage>
</organism>
<dbReference type="PANTHER" id="PTHR43823">
    <property type="entry name" value="SPORULATION PROTEIN YKVU"/>
    <property type="match status" value="1"/>
</dbReference>
<comment type="subcellular location">
    <subcellularLocation>
        <location evidence="1">Cell membrane</location>
        <topology evidence="1">Multi-pass membrane protein</topology>
    </subcellularLocation>
</comment>
<dbReference type="GO" id="GO:0015297">
    <property type="term" value="F:antiporter activity"/>
    <property type="evidence" value="ECO:0007669"/>
    <property type="project" value="InterPro"/>
</dbReference>
<feature type="transmembrane region" description="Helical" evidence="6">
    <location>
        <begin position="52"/>
        <end position="78"/>
    </location>
</feature>
<feature type="transmembrane region" description="Helical" evidence="6">
    <location>
        <begin position="99"/>
        <end position="121"/>
    </location>
</feature>
<evidence type="ECO:0008006" key="9">
    <source>
        <dbReference type="Google" id="ProtNLM"/>
    </source>
</evidence>
<name>A0A9D2TWN5_9FIRM</name>
<dbReference type="Proteomes" id="UP000823892">
    <property type="component" value="Unassembled WGS sequence"/>
</dbReference>
<dbReference type="GO" id="GO:0042910">
    <property type="term" value="F:xenobiotic transmembrane transporter activity"/>
    <property type="evidence" value="ECO:0007669"/>
    <property type="project" value="InterPro"/>
</dbReference>
<evidence type="ECO:0000256" key="1">
    <source>
        <dbReference type="ARBA" id="ARBA00004651"/>
    </source>
</evidence>
<evidence type="ECO:0000313" key="8">
    <source>
        <dbReference type="Proteomes" id="UP000823892"/>
    </source>
</evidence>
<dbReference type="GO" id="GO:0005886">
    <property type="term" value="C:plasma membrane"/>
    <property type="evidence" value="ECO:0007669"/>
    <property type="project" value="UniProtKB-SubCell"/>
</dbReference>
<dbReference type="Pfam" id="PF01554">
    <property type="entry name" value="MatE"/>
    <property type="match status" value="1"/>
</dbReference>
<protein>
    <recommendedName>
        <fullName evidence="9">MATE family efflux transporter</fullName>
    </recommendedName>
</protein>
<keyword evidence="2" id="KW-1003">Cell membrane</keyword>
<dbReference type="InterPro" id="IPR051327">
    <property type="entry name" value="MATE_MepA_subfamily"/>
</dbReference>
<evidence type="ECO:0000256" key="6">
    <source>
        <dbReference type="SAM" id="Phobius"/>
    </source>
</evidence>
<evidence type="ECO:0000256" key="5">
    <source>
        <dbReference type="ARBA" id="ARBA00023136"/>
    </source>
</evidence>
<keyword evidence="4 6" id="KW-1133">Transmembrane helix</keyword>
<evidence type="ECO:0000256" key="2">
    <source>
        <dbReference type="ARBA" id="ARBA00022475"/>
    </source>
</evidence>
<dbReference type="PANTHER" id="PTHR43823:SF3">
    <property type="entry name" value="MULTIDRUG EXPORT PROTEIN MEPA"/>
    <property type="match status" value="1"/>
</dbReference>